<dbReference type="PANTHER" id="PTHR43968">
    <property type="match status" value="1"/>
</dbReference>
<protein>
    <recommendedName>
        <fullName evidence="1">GST N-terminal domain-containing protein</fullName>
    </recommendedName>
</protein>
<proteinExistence type="predicted"/>
<dbReference type="EMBL" id="HBEO01005931">
    <property type="protein sequence ID" value="CAD8472511.1"/>
    <property type="molecule type" value="Transcribed_RNA"/>
</dbReference>
<dbReference type="InterPro" id="IPR050983">
    <property type="entry name" value="GST_Omega/HSP26"/>
</dbReference>
<evidence type="ECO:0000313" key="3">
    <source>
        <dbReference type="EMBL" id="CAD8472511.1"/>
    </source>
</evidence>
<dbReference type="InterPro" id="IPR040079">
    <property type="entry name" value="Glutathione_S-Trfase"/>
</dbReference>
<dbReference type="InterPro" id="IPR036249">
    <property type="entry name" value="Thioredoxin-like_sf"/>
</dbReference>
<organism evidence="2">
    <name type="scientific">Hanusia phi</name>
    <dbReference type="NCBI Taxonomy" id="3032"/>
    <lineage>
        <taxon>Eukaryota</taxon>
        <taxon>Cryptophyceae</taxon>
        <taxon>Pyrenomonadales</taxon>
        <taxon>Geminigeraceae</taxon>
        <taxon>Hanusia</taxon>
    </lineage>
</organism>
<dbReference type="InterPro" id="IPR036282">
    <property type="entry name" value="Glutathione-S-Trfase_C_sf"/>
</dbReference>
<dbReference type="PROSITE" id="PS50404">
    <property type="entry name" value="GST_NTER"/>
    <property type="match status" value="1"/>
</dbReference>
<sequence>MTFARGGSHSKLVRSSLFRSGSFVRSLIIGAACIPATSAFTAAAKLPSLRSQLSSSSLTDTKLPPRAKKLSSLSTSMNLFRAFSGQGESVQKLSQSFVESAPSWSELEEMVKGSATGARLMEEKQQRMRGAGPTHRENKLRLFGQQEKDIRVVLYRDSAAWCPYCQKVWLLLEEKEIPYKIELINMRSYGDKPDWFLAKNPRGLLPVVEIDGKMISESVYIMQVLDSLTEKKPMLPRSDQQLMDRANSLMQLERRLFGDWCGFVFQPGAFGRSSFEDTLNLVDEALRSSPGPWFLGGDSPSIVDLQYISHIERMIPSCLYWKGFQMRGNGKWKGIEAWLAAFEQRPTYMATKSDYYTHVMDIPPQYGPGQPIPEADKYQKEIDGRAGWSLPLPPLSENSIEPVLAFNNPGDEAARHEAATSLLGNHEAVARFCCRAAGSGVGDWFRKGGMTRSKLADPNAQPNEEYVKDVDACLRVLTKALLVGTQEVEGNVSFPTSGAKVQKECLLYLQQRISVPRDMSFPAARQLRAHLSWMMDKLVD</sequence>
<dbReference type="PANTHER" id="PTHR43968:SF14">
    <property type="entry name" value="GLUTATHIONE S-TRANSFERASE"/>
    <property type="match status" value="1"/>
</dbReference>
<evidence type="ECO:0000259" key="1">
    <source>
        <dbReference type="PROSITE" id="PS50404"/>
    </source>
</evidence>
<dbReference type="SFLD" id="SFLDS00019">
    <property type="entry name" value="Glutathione_Transferase_(cytos"/>
    <property type="match status" value="1"/>
</dbReference>
<dbReference type="Gene3D" id="3.40.30.10">
    <property type="entry name" value="Glutaredoxin"/>
    <property type="match status" value="1"/>
</dbReference>
<name>A0A6T7NAB0_9CRYP</name>
<dbReference type="PROSITE" id="PS51354">
    <property type="entry name" value="GLUTAREDOXIN_2"/>
    <property type="match status" value="1"/>
</dbReference>
<accession>A0A6T7NAB0</accession>
<dbReference type="GO" id="GO:0005737">
    <property type="term" value="C:cytoplasm"/>
    <property type="evidence" value="ECO:0007669"/>
    <property type="project" value="TreeGrafter"/>
</dbReference>
<dbReference type="SUPFAM" id="SSF52833">
    <property type="entry name" value="Thioredoxin-like"/>
    <property type="match status" value="1"/>
</dbReference>
<dbReference type="AlphaFoldDB" id="A0A6T7NAB0"/>
<gene>
    <name evidence="2" type="ORF">HPHI1048_LOCUS4205</name>
    <name evidence="3" type="ORF">HPHI1048_LOCUS4206</name>
</gene>
<evidence type="ECO:0000313" key="2">
    <source>
        <dbReference type="EMBL" id="CAD8472509.1"/>
    </source>
</evidence>
<dbReference type="InterPro" id="IPR004045">
    <property type="entry name" value="Glutathione_S-Trfase_N"/>
</dbReference>
<dbReference type="EMBL" id="HBEO01005930">
    <property type="protein sequence ID" value="CAD8472509.1"/>
    <property type="molecule type" value="Transcribed_RNA"/>
</dbReference>
<reference evidence="2" key="1">
    <citation type="submission" date="2021-01" db="EMBL/GenBank/DDBJ databases">
        <authorList>
            <person name="Corre E."/>
            <person name="Pelletier E."/>
            <person name="Niang G."/>
            <person name="Scheremetjew M."/>
            <person name="Finn R."/>
            <person name="Kale V."/>
            <person name="Holt S."/>
            <person name="Cochrane G."/>
            <person name="Meng A."/>
            <person name="Brown T."/>
            <person name="Cohen L."/>
        </authorList>
    </citation>
    <scope>NUCLEOTIDE SEQUENCE</scope>
    <source>
        <strain evidence="2">CCMP325</strain>
    </source>
</reference>
<feature type="domain" description="GST N-terminal" evidence="1">
    <location>
        <begin position="152"/>
        <end position="233"/>
    </location>
</feature>
<dbReference type="Pfam" id="PF13409">
    <property type="entry name" value="GST_N_2"/>
    <property type="match status" value="1"/>
</dbReference>
<dbReference type="Gene3D" id="1.20.1050.10">
    <property type="match status" value="1"/>
</dbReference>
<dbReference type="SUPFAM" id="SSF47616">
    <property type="entry name" value="GST C-terminal domain-like"/>
    <property type="match status" value="1"/>
</dbReference>
<dbReference type="CDD" id="cd00570">
    <property type="entry name" value="GST_N_family"/>
    <property type="match status" value="1"/>
</dbReference>